<organism evidence="2 3">
    <name type="scientific">Sodiomyces alkalinus (strain CBS 110278 / VKM F-3762 / F11)</name>
    <name type="common">Alkaliphilic filamentous fungus</name>
    <dbReference type="NCBI Taxonomy" id="1314773"/>
    <lineage>
        <taxon>Eukaryota</taxon>
        <taxon>Fungi</taxon>
        <taxon>Dikarya</taxon>
        <taxon>Ascomycota</taxon>
        <taxon>Pezizomycotina</taxon>
        <taxon>Sordariomycetes</taxon>
        <taxon>Hypocreomycetidae</taxon>
        <taxon>Glomerellales</taxon>
        <taxon>Plectosphaerellaceae</taxon>
        <taxon>Sodiomyces</taxon>
    </lineage>
</organism>
<proteinExistence type="predicted"/>
<evidence type="ECO:0000313" key="2">
    <source>
        <dbReference type="EMBL" id="ROT38640.1"/>
    </source>
</evidence>
<evidence type="ECO:0000256" key="1">
    <source>
        <dbReference type="SAM" id="SignalP"/>
    </source>
</evidence>
<sequence length="245" mass="27215">MTTAIFSLLPAPALVVLGDWYHCPTHPTLRVLPSCGVFHSVAVRISRLPLSACHLDVARQQQQMLHQHGVTSNPSPTCDTLDRLIETGAFGRCHAACNNQTDPTTTEFSHFRLLNRPAHAIENLGINAAQIVRLRLVLLLCVNVNGCNNNNNNNSTQVDRRIARPYFSFQFFLSLGWPFIHFLPSTSPTLDLGLFTATWDQFETPRGGGAPSQLSLHGWVSFVLRGRGQRGLLDQTKVVFDSFSR</sequence>
<name>A0A3N2PVV3_SODAK</name>
<gene>
    <name evidence="2" type="ORF">SODALDRAFT_359744</name>
</gene>
<keyword evidence="3" id="KW-1185">Reference proteome</keyword>
<reference evidence="2 3" key="1">
    <citation type="journal article" date="2018" name="Mol. Ecol.">
        <title>The obligate alkalophilic soda-lake fungus Sodiomyces alkalinus has shifted to a protein diet.</title>
        <authorList>
            <person name="Grum-Grzhimaylo A.A."/>
            <person name="Falkoski D.L."/>
            <person name="van den Heuvel J."/>
            <person name="Valero-Jimenez C.A."/>
            <person name="Min B."/>
            <person name="Choi I.G."/>
            <person name="Lipzen A."/>
            <person name="Daum C.G."/>
            <person name="Aanen D.K."/>
            <person name="Tsang A."/>
            <person name="Henrissat B."/>
            <person name="Bilanenko E.N."/>
            <person name="de Vries R.P."/>
            <person name="van Kan J.A.L."/>
            <person name="Grigoriev I.V."/>
            <person name="Debets A.J.M."/>
        </authorList>
    </citation>
    <scope>NUCLEOTIDE SEQUENCE [LARGE SCALE GENOMIC DNA]</scope>
    <source>
        <strain evidence="2 3">F11</strain>
    </source>
</reference>
<dbReference type="RefSeq" id="XP_028466446.1">
    <property type="nucleotide sequence ID" value="XM_028614202.1"/>
</dbReference>
<dbReference type="Proteomes" id="UP000272025">
    <property type="component" value="Unassembled WGS sequence"/>
</dbReference>
<dbReference type="AlphaFoldDB" id="A0A3N2PVV3"/>
<accession>A0A3N2PVV3</accession>
<dbReference type="EMBL" id="ML119055">
    <property type="protein sequence ID" value="ROT38640.1"/>
    <property type="molecule type" value="Genomic_DNA"/>
</dbReference>
<evidence type="ECO:0000313" key="3">
    <source>
        <dbReference type="Proteomes" id="UP000272025"/>
    </source>
</evidence>
<feature type="signal peptide" evidence="1">
    <location>
        <begin position="1"/>
        <end position="18"/>
    </location>
</feature>
<feature type="chain" id="PRO_5018208425" evidence="1">
    <location>
        <begin position="19"/>
        <end position="245"/>
    </location>
</feature>
<dbReference type="GeneID" id="39582680"/>
<keyword evidence="1" id="KW-0732">Signal</keyword>
<protein>
    <submittedName>
        <fullName evidence="2">Uncharacterized protein</fullName>
    </submittedName>
</protein>